<dbReference type="Proteomes" id="UP000236291">
    <property type="component" value="Unassembled WGS sequence"/>
</dbReference>
<dbReference type="GO" id="GO:0070971">
    <property type="term" value="C:endoplasmic reticulum exit site"/>
    <property type="evidence" value="ECO:0007669"/>
    <property type="project" value="TreeGrafter"/>
</dbReference>
<dbReference type="InterPro" id="IPR040251">
    <property type="entry name" value="SEC31-like"/>
</dbReference>
<dbReference type="GO" id="GO:0007029">
    <property type="term" value="P:endoplasmic reticulum organization"/>
    <property type="evidence" value="ECO:0007669"/>
    <property type="project" value="TreeGrafter"/>
</dbReference>
<dbReference type="PANTHER" id="PTHR13923">
    <property type="entry name" value="SEC31-RELATED PROTEIN"/>
    <property type="match status" value="1"/>
</dbReference>
<comment type="caution">
    <text evidence="4">The sequence shown here is derived from an EMBL/GenBank/DDBJ whole genome shotgun (WGS) entry which is preliminary data.</text>
</comment>
<reference evidence="4 5" key="2">
    <citation type="journal article" date="2017" name="Front. Plant Sci.">
        <title>Gene Classification and Mining of Molecular Markers Useful in Red Clover (Trifolium pratense) Breeding.</title>
        <authorList>
            <person name="Istvanek J."/>
            <person name="Dluhosova J."/>
            <person name="Dluhos P."/>
            <person name="Patkova L."/>
            <person name="Nedelnik J."/>
            <person name="Repkova J."/>
        </authorList>
    </citation>
    <scope>NUCLEOTIDE SEQUENCE [LARGE SCALE GENOMIC DNA]</scope>
    <source>
        <strain evidence="5">cv. Tatra</strain>
        <tissue evidence="4">Young leaves</tissue>
    </source>
</reference>
<evidence type="ECO:0000256" key="3">
    <source>
        <dbReference type="ARBA" id="ARBA00022737"/>
    </source>
</evidence>
<dbReference type="EMBL" id="ASHM01057816">
    <property type="protein sequence ID" value="PNX88830.1"/>
    <property type="molecule type" value="Genomic_DNA"/>
</dbReference>
<dbReference type="AlphaFoldDB" id="A0A2K3MDG5"/>
<organism evidence="4 5">
    <name type="scientific">Trifolium pratense</name>
    <name type="common">Red clover</name>
    <dbReference type="NCBI Taxonomy" id="57577"/>
    <lineage>
        <taxon>Eukaryota</taxon>
        <taxon>Viridiplantae</taxon>
        <taxon>Streptophyta</taxon>
        <taxon>Embryophyta</taxon>
        <taxon>Tracheophyta</taxon>
        <taxon>Spermatophyta</taxon>
        <taxon>Magnoliopsida</taxon>
        <taxon>eudicotyledons</taxon>
        <taxon>Gunneridae</taxon>
        <taxon>Pentapetalae</taxon>
        <taxon>rosids</taxon>
        <taxon>fabids</taxon>
        <taxon>Fabales</taxon>
        <taxon>Fabaceae</taxon>
        <taxon>Papilionoideae</taxon>
        <taxon>50 kb inversion clade</taxon>
        <taxon>NPAAA clade</taxon>
        <taxon>Hologalegina</taxon>
        <taxon>IRL clade</taxon>
        <taxon>Trifolieae</taxon>
        <taxon>Trifolium</taxon>
    </lineage>
</organism>
<evidence type="ECO:0000313" key="4">
    <source>
        <dbReference type="EMBL" id="PNX88830.1"/>
    </source>
</evidence>
<dbReference type="PANTHER" id="PTHR13923:SF11">
    <property type="entry name" value="SECRETORY 31, ISOFORM D"/>
    <property type="match status" value="1"/>
</dbReference>
<reference evidence="4 5" key="1">
    <citation type="journal article" date="2014" name="Am. J. Bot.">
        <title>Genome assembly and annotation for red clover (Trifolium pratense; Fabaceae).</title>
        <authorList>
            <person name="Istvanek J."/>
            <person name="Jaros M."/>
            <person name="Krenek A."/>
            <person name="Repkova J."/>
        </authorList>
    </citation>
    <scope>NUCLEOTIDE SEQUENCE [LARGE SCALE GENOMIC DNA]</scope>
    <source>
        <strain evidence="5">cv. Tatra</strain>
        <tissue evidence="4">Young leaves</tissue>
    </source>
</reference>
<evidence type="ECO:0000313" key="5">
    <source>
        <dbReference type="Proteomes" id="UP000236291"/>
    </source>
</evidence>
<dbReference type="GO" id="GO:0030127">
    <property type="term" value="C:COPII vesicle coat"/>
    <property type="evidence" value="ECO:0007669"/>
    <property type="project" value="TreeGrafter"/>
</dbReference>
<sequence length="94" mass="10122">TVVLSFAVESCVATQLVVASDEDRSPSIGIAYELPAGTNWNFDVHWYSKIPGVIASSFGKIGIYKVHKYNLEVFLNSLSINVAIKASISGTLDS</sequence>
<keyword evidence="2" id="KW-0853">WD repeat</keyword>
<keyword evidence="1" id="KW-0813">Transport</keyword>
<protein>
    <submittedName>
        <fullName evidence="4">Transport protein SEC31</fullName>
    </submittedName>
</protein>
<dbReference type="GO" id="GO:0005198">
    <property type="term" value="F:structural molecule activity"/>
    <property type="evidence" value="ECO:0007669"/>
    <property type="project" value="TreeGrafter"/>
</dbReference>
<feature type="non-terminal residue" evidence="4">
    <location>
        <position position="1"/>
    </location>
</feature>
<evidence type="ECO:0000256" key="2">
    <source>
        <dbReference type="ARBA" id="ARBA00022574"/>
    </source>
</evidence>
<dbReference type="GO" id="GO:0090110">
    <property type="term" value="P:COPII-coated vesicle cargo loading"/>
    <property type="evidence" value="ECO:0007669"/>
    <property type="project" value="TreeGrafter"/>
</dbReference>
<proteinExistence type="predicted"/>
<name>A0A2K3MDG5_TRIPR</name>
<accession>A0A2K3MDG5</accession>
<keyword evidence="3" id="KW-0677">Repeat</keyword>
<dbReference type="STRING" id="57577.A0A2K3MDG5"/>
<gene>
    <name evidence="4" type="ORF">L195_g044944</name>
</gene>
<evidence type="ECO:0000256" key="1">
    <source>
        <dbReference type="ARBA" id="ARBA00022448"/>
    </source>
</evidence>